<keyword evidence="2" id="KW-1185">Reference proteome</keyword>
<sequence length="409" mass="43660">MDSGNSGSLQSSSGGDDEYDSRSESAPAFLNSFLSHHQNQQQPTFFDPSSNYLRALSQSQPNSNPSSLLNLDLVGSSSLRSEPNCTNGRNHTSSHSILATQGLNHVSFSTSSSMQSRGLNDNGARSLAPSDHQTNVVKNPKKRTRTSRRAPTTVLTTDTSNFRAMVQEFTGIPASPFSGSSYSRRIDLFGSGSGSGIRSGNLETMGPLYPLRPTTQKFQPNSFASSSSVIDAIAASTSTIASSTNDNTITTSISATSHNSFHSPSNNNYQLLPDLGLNKEPQNMLNLQQNQSLSFQSLLQSPLNPSLNIPGFGAKSQGSFIVPAFEDHLGMSHGHVNLNSSIGGLPSHVSSGQDHLRSFDGNYGNSSQRVASCKLNYSASSSDFHHDKSLENVSSRGEGTVDSWICPSD</sequence>
<dbReference type="EMBL" id="CM051407">
    <property type="protein sequence ID" value="KAJ4701314.1"/>
    <property type="molecule type" value="Genomic_DNA"/>
</dbReference>
<protein>
    <submittedName>
        <fullName evidence="1">VQ motif-containing protein</fullName>
    </submittedName>
</protein>
<reference evidence="1 2" key="1">
    <citation type="journal article" date="2023" name="Science">
        <title>Complex scaffold remodeling in plant triterpene biosynthesis.</title>
        <authorList>
            <person name="De La Pena R."/>
            <person name="Hodgson H."/>
            <person name="Liu J.C."/>
            <person name="Stephenson M.J."/>
            <person name="Martin A.C."/>
            <person name="Owen C."/>
            <person name="Harkess A."/>
            <person name="Leebens-Mack J."/>
            <person name="Jimenez L.E."/>
            <person name="Osbourn A."/>
            <person name="Sattely E.S."/>
        </authorList>
    </citation>
    <scope>NUCLEOTIDE SEQUENCE [LARGE SCALE GENOMIC DNA]</scope>
    <source>
        <strain evidence="2">cv. JPN11</strain>
        <tissue evidence="1">Leaf</tissue>
    </source>
</reference>
<evidence type="ECO:0000313" key="2">
    <source>
        <dbReference type="Proteomes" id="UP001164539"/>
    </source>
</evidence>
<evidence type="ECO:0000313" key="1">
    <source>
        <dbReference type="EMBL" id="KAJ4701314.1"/>
    </source>
</evidence>
<name>A0ACC1WSF8_MELAZ</name>
<accession>A0ACC1WSF8</accession>
<gene>
    <name evidence="1" type="ORF">OWV82_024576</name>
</gene>
<dbReference type="Proteomes" id="UP001164539">
    <property type="component" value="Chromosome 14"/>
</dbReference>
<organism evidence="1 2">
    <name type="scientific">Melia azedarach</name>
    <name type="common">Chinaberry tree</name>
    <dbReference type="NCBI Taxonomy" id="155640"/>
    <lineage>
        <taxon>Eukaryota</taxon>
        <taxon>Viridiplantae</taxon>
        <taxon>Streptophyta</taxon>
        <taxon>Embryophyta</taxon>
        <taxon>Tracheophyta</taxon>
        <taxon>Spermatophyta</taxon>
        <taxon>Magnoliopsida</taxon>
        <taxon>eudicotyledons</taxon>
        <taxon>Gunneridae</taxon>
        <taxon>Pentapetalae</taxon>
        <taxon>rosids</taxon>
        <taxon>malvids</taxon>
        <taxon>Sapindales</taxon>
        <taxon>Meliaceae</taxon>
        <taxon>Melia</taxon>
    </lineage>
</organism>
<comment type="caution">
    <text evidence="1">The sequence shown here is derived from an EMBL/GenBank/DDBJ whole genome shotgun (WGS) entry which is preliminary data.</text>
</comment>
<proteinExistence type="predicted"/>